<evidence type="ECO:0000313" key="6">
    <source>
        <dbReference type="Proteomes" id="UP000323258"/>
    </source>
</evidence>
<dbReference type="Pfam" id="PF00392">
    <property type="entry name" value="GntR"/>
    <property type="match status" value="1"/>
</dbReference>
<dbReference type="GO" id="GO:0003700">
    <property type="term" value="F:DNA-binding transcription factor activity"/>
    <property type="evidence" value="ECO:0007669"/>
    <property type="project" value="InterPro"/>
</dbReference>
<evidence type="ECO:0000256" key="2">
    <source>
        <dbReference type="ARBA" id="ARBA00023125"/>
    </source>
</evidence>
<keyword evidence="6" id="KW-1185">Reference proteome</keyword>
<dbReference type="InterPro" id="IPR011711">
    <property type="entry name" value="GntR_C"/>
</dbReference>
<evidence type="ECO:0000256" key="3">
    <source>
        <dbReference type="ARBA" id="ARBA00023163"/>
    </source>
</evidence>
<evidence type="ECO:0000259" key="4">
    <source>
        <dbReference type="PROSITE" id="PS50949"/>
    </source>
</evidence>
<keyword evidence="2" id="KW-0238">DNA-binding</keyword>
<dbReference type="OrthoDB" id="8680240at2"/>
<dbReference type="Gene3D" id="1.10.10.10">
    <property type="entry name" value="Winged helix-like DNA-binding domain superfamily/Winged helix DNA-binding domain"/>
    <property type="match status" value="1"/>
</dbReference>
<dbReference type="AlphaFoldDB" id="A0A5D4HB92"/>
<organism evidence="5 6">
    <name type="scientific">Neoaquamicrobium microcysteis</name>
    <dbReference type="NCBI Taxonomy" id="2682781"/>
    <lineage>
        <taxon>Bacteria</taxon>
        <taxon>Pseudomonadati</taxon>
        <taxon>Pseudomonadota</taxon>
        <taxon>Alphaproteobacteria</taxon>
        <taxon>Hyphomicrobiales</taxon>
        <taxon>Phyllobacteriaceae</taxon>
        <taxon>Neoaquamicrobium</taxon>
    </lineage>
</organism>
<accession>A0A5D4HB92</accession>
<dbReference type="RefSeq" id="WP_148912775.1">
    <property type="nucleotide sequence ID" value="NZ_VSZS01000042.1"/>
</dbReference>
<gene>
    <name evidence="5" type="ORF">FY036_00535</name>
</gene>
<dbReference type="PANTHER" id="PTHR43537">
    <property type="entry name" value="TRANSCRIPTIONAL REGULATOR, GNTR FAMILY"/>
    <property type="match status" value="1"/>
</dbReference>
<dbReference type="SMART" id="SM00345">
    <property type="entry name" value="HTH_GNTR"/>
    <property type="match status" value="1"/>
</dbReference>
<dbReference type="SUPFAM" id="SSF46785">
    <property type="entry name" value="Winged helix' DNA-binding domain"/>
    <property type="match status" value="1"/>
</dbReference>
<feature type="domain" description="HTH gntR-type" evidence="4">
    <location>
        <begin position="21"/>
        <end position="88"/>
    </location>
</feature>
<evidence type="ECO:0000313" key="5">
    <source>
        <dbReference type="EMBL" id="TYR36775.1"/>
    </source>
</evidence>
<dbReference type="SMART" id="SM00895">
    <property type="entry name" value="FCD"/>
    <property type="match status" value="1"/>
</dbReference>
<keyword evidence="1" id="KW-0805">Transcription regulation</keyword>
<dbReference type="InterPro" id="IPR036388">
    <property type="entry name" value="WH-like_DNA-bd_sf"/>
</dbReference>
<dbReference type="PROSITE" id="PS50949">
    <property type="entry name" value="HTH_GNTR"/>
    <property type="match status" value="1"/>
</dbReference>
<dbReference type="PANTHER" id="PTHR43537:SF20">
    <property type="entry name" value="HTH-TYPE TRANSCRIPTIONAL REPRESSOR GLAR"/>
    <property type="match status" value="1"/>
</dbReference>
<proteinExistence type="predicted"/>
<dbReference type="Proteomes" id="UP000323258">
    <property type="component" value="Unassembled WGS sequence"/>
</dbReference>
<dbReference type="InterPro" id="IPR036390">
    <property type="entry name" value="WH_DNA-bd_sf"/>
</dbReference>
<name>A0A5D4HB92_9HYPH</name>
<dbReference type="InterPro" id="IPR000524">
    <property type="entry name" value="Tscrpt_reg_HTH_GntR"/>
</dbReference>
<sequence length="240" mass="26538">MTEAKAGPELLEEAARSAASGTLSERAAALVEQDILGGHLQPGDRLGIHALSKRYAIGATPLREGLSRLVSRGLISAIGQKGFRVASVSQADLVDITEVRIMIETEALRRSIRDGGDDWEVGILSSLHRLSRSVERDPATMREGSPEFDRLHKAFHRSLLEACGSHRLLRLHDDLYDQAYRYRRTMMSRFGEHGAFLDAHKTLADTILARDVESAVTELAQHLRQTLQIVYGSKDMDAQA</sequence>
<reference evidence="5 6" key="2">
    <citation type="submission" date="2019-09" db="EMBL/GenBank/DDBJ databases">
        <title>Mesorhizobium sp. MaA-C15 isolated from Microcystis aeruginosa.</title>
        <authorList>
            <person name="Jeong S.E."/>
            <person name="Jin H.M."/>
            <person name="Jeon C.O."/>
        </authorList>
    </citation>
    <scope>NUCLEOTIDE SEQUENCE [LARGE SCALE GENOMIC DNA]</scope>
    <source>
        <strain evidence="5 6">MaA-C15</strain>
    </source>
</reference>
<dbReference type="InterPro" id="IPR008920">
    <property type="entry name" value="TF_FadR/GntR_C"/>
</dbReference>
<dbReference type="Gene3D" id="1.20.120.530">
    <property type="entry name" value="GntR ligand-binding domain-like"/>
    <property type="match status" value="1"/>
</dbReference>
<evidence type="ECO:0000256" key="1">
    <source>
        <dbReference type="ARBA" id="ARBA00023015"/>
    </source>
</evidence>
<keyword evidence="3" id="KW-0804">Transcription</keyword>
<dbReference type="SUPFAM" id="SSF48008">
    <property type="entry name" value="GntR ligand-binding domain-like"/>
    <property type="match status" value="1"/>
</dbReference>
<dbReference type="EMBL" id="VSZS01000042">
    <property type="protein sequence ID" value="TYR36775.1"/>
    <property type="molecule type" value="Genomic_DNA"/>
</dbReference>
<dbReference type="Pfam" id="PF07729">
    <property type="entry name" value="FCD"/>
    <property type="match status" value="1"/>
</dbReference>
<reference evidence="5 6" key="1">
    <citation type="submission" date="2019-08" db="EMBL/GenBank/DDBJ databases">
        <authorList>
            <person name="Seo Y.L."/>
        </authorList>
    </citation>
    <scope>NUCLEOTIDE SEQUENCE [LARGE SCALE GENOMIC DNA]</scope>
    <source>
        <strain evidence="5 6">MaA-C15</strain>
    </source>
</reference>
<protein>
    <submittedName>
        <fullName evidence="5">FCD domain-containing protein</fullName>
    </submittedName>
</protein>
<dbReference type="GO" id="GO:0003677">
    <property type="term" value="F:DNA binding"/>
    <property type="evidence" value="ECO:0007669"/>
    <property type="project" value="UniProtKB-KW"/>
</dbReference>
<comment type="caution">
    <text evidence="5">The sequence shown here is derived from an EMBL/GenBank/DDBJ whole genome shotgun (WGS) entry which is preliminary data.</text>
</comment>